<evidence type="ECO:0000313" key="2">
    <source>
        <dbReference type="Proteomes" id="UP001519887"/>
    </source>
</evidence>
<name>A0ABS7BUY2_9BACL</name>
<dbReference type="Proteomes" id="UP001519887">
    <property type="component" value="Unassembled WGS sequence"/>
</dbReference>
<reference evidence="1 2" key="1">
    <citation type="submission" date="2021-07" db="EMBL/GenBank/DDBJ databases">
        <title>Paenibacillus radiodurans sp. nov., isolated from the southeastern edge of Tengger Desert.</title>
        <authorList>
            <person name="Zhang G."/>
        </authorList>
    </citation>
    <scope>NUCLEOTIDE SEQUENCE [LARGE SCALE GENOMIC DNA]</scope>
    <source>
        <strain evidence="1 2">CCM 7311</strain>
    </source>
</reference>
<organism evidence="1 2">
    <name type="scientific">Paenibacillus sepulcri</name>
    <dbReference type="NCBI Taxonomy" id="359917"/>
    <lineage>
        <taxon>Bacteria</taxon>
        <taxon>Bacillati</taxon>
        <taxon>Bacillota</taxon>
        <taxon>Bacilli</taxon>
        <taxon>Bacillales</taxon>
        <taxon>Paenibacillaceae</taxon>
        <taxon>Paenibacillus</taxon>
    </lineage>
</organism>
<gene>
    <name evidence="1" type="ORF">K0U00_00225</name>
</gene>
<evidence type="ECO:0000313" key="1">
    <source>
        <dbReference type="EMBL" id="MBW7452464.1"/>
    </source>
</evidence>
<sequence length="70" mass="8051">MDYLSIGDKHDINAWQLALIDPAPLHVKGGTLVKKQDFVISHVFDASIEEVWRAWHNAQRNHYLGVKKKT</sequence>
<accession>A0ABS7BUY2</accession>
<dbReference type="SUPFAM" id="SSF55961">
    <property type="entry name" value="Bet v1-like"/>
    <property type="match status" value="1"/>
</dbReference>
<comment type="caution">
    <text evidence="1">The sequence shown here is derived from an EMBL/GenBank/DDBJ whole genome shotgun (WGS) entry which is preliminary data.</text>
</comment>
<dbReference type="RefSeq" id="WP_210044336.1">
    <property type="nucleotide sequence ID" value="NZ_JBHLVU010000004.1"/>
</dbReference>
<protein>
    <submittedName>
        <fullName evidence="1">Uncharacterized protein</fullName>
    </submittedName>
</protein>
<keyword evidence="2" id="KW-1185">Reference proteome</keyword>
<proteinExistence type="predicted"/>
<dbReference type="EMBL" id="JAHZIK010000002">
    <property type="protein sequence ID" value="MBW7452464.1"/>
    <property type="molecule type" value="Genomic_DNA"/>
</dbReference>